<sequence length="224" mass="23807">MRKKLLLAAVAFTLLTGASQVASPFVSSAQASATIMSIGTTGTNVTTLQNNLKTLSYFNYSTATGYYGTVTRDAVLAFQSGYGLPADGLAGPVTNDSIIHALLKQKLIADASSYIGVPYAWGGSSTSGFDCSGFVYFMFTKFGVPQVRTTAATLFTQGSTVSRSMLRPGDLVFFRIGTTGAVDHVGFYMGNGSFISAISSKGIYVQQLDNTYWSPRYAGAKRVY</sequence>
<dbReference type="PANTHER" id="PTHR47053">
    <property type="entry name" value="MUREIN DD-ENDOPEPTIDASE MEPH-RELATED"/>
    <property type="match status" value="1"/>
</dbReference>
<reference evidence="8" key="1">
    <citation type="submission" date="2018-12" db="EMBL/GenBank/DDBJ databases">
        <title>Genome sequence of Peanibacillus sp.</title>
        <authorList>
            <person name="Subramani G."/>
            <person name="Srinivasan S."/>
            <person name="Kim M.K."/>
        </authorList>
    </citation>
    <scope>NUCLEOTIDE SEQUENCE [LARGE SCALE GENOMIC DNA]</scope>
    <source>
        <strain evidence="8">18JY67-1</strain>
    </source>
</reference>
<gene>
    <name evidence="7" type="ORF">EJC50_09285</name>
</gene>
<name>A0A3S9A201_9BACL</name>
<evidence type="ECO:0000313" key="8">
    <source>
        <dbReference type="Proteomes" id="UP000272528"/>
    </source>
</evidence>
<dbReference type="GO" id="GO:0006508">
    <property type="term" value="P:proteolysis"/>
    <property type="evidence" value="ECO:0007669"/>
    <property type="project" value="UniProtKB-KW"/>
</dbReference>
<dbReference type="AlphaFoldDB" id="A0A3S9A201"/>
<dbReference type="SUPFAM" id="SSF47090">
    <property type="entry name" value="PGBD-like"/>
    <property type="match status" value="1"/>
</dbReference>
<dbReference type="InterPro" id="IPR038765">
    <property type="entry name" value="Papain-like_cys_pep_sf"/>
</dbReference>
<accession>A0A3S9A201</accession>
<dbReference type="KEGG" id="palb:EJC50_09285"/>
<dbReference type="Pfam" id="PF01471">
    <property type="entry name" value="PG_binding_1"/>
    <property type="match status" value="1"/>
</dbReference>
<organism evidence="7 8">
    <name type="scientific">Paenibacillus albus</name>
    <dbReference type="NCBI Taxonomy" id="2495582"/>
    <lineage>
        <taxon>Bacteria</taxon>
        <taxon>Bacillati</taxon>
        <taxon>Bacillota</taxon>
        <taxon>Bacilli</taxon>
        <taxon>Bacillales</taxon>
        <taxon>Paenibacillaceae</taxon>
        <taxon>Paenibacillus</taxon>
    </lineage>
</organism>
<dbReference type="GO" id="GO:0008234">
    <property type="term" value="F:cysteine-type peptidase activity"/>
    <property type="evidence" value="ECO:0007669"/>
    <property type="project" value="UniProtKB-KW"/>
</dbReference>
<dbReference type="Proteomes" id="UP000272528">
    <property type="component" value="Chromosome"/>
</dbReference>
<dbReference type="Pfam" id="PF00877">
    <property type="entry name" value="NLPC_P60"/>
    <property type="match status" value="1"/>
</dbReference>
<feature type="chain" id="PRO_5039561186" evidence="5">
    <location>
        <begin position="23"/>
        <end position="224"/>
    </location>
</feature>
<keyword evidence="5" id="KW-0732">Signal</keyword>
<evidence type="ECO:0000256" key="4">
    <source>
        <dbReference type="ARBA" id="ARBA00022807"/>
    </source>
</evidence>
<evidence type="ECO:0000256" key="5">
    <source>
        <dbReference type="SAM" id="SignalP"/>
    </source>
</evidence>
<feature type="signal peptide" evidence="5">
    <location>
        <begin position="1"/>
        <end position="22"/>
    </location>
</feature>
<comment type="similarity">
    <text evidence="1">Belongs to the peptidase C40 family.</text>
</comment>
<evidence type="ECO:0000256" key="1">
    <source>
        <dbReference type="ARBA" id="ARBA00007074"/>
    </source>
</evidence>
<dbReference type="SUPFAM" id="SSF54001">
    <property type="entry name" value="Cysteine proteinases"/>
    <property type="match status" value="1"/>
</dbReference>
<keyword evidence="4" id="KW-0788">Thiol protease</keyword>
<dbReference type="InterPro" id="IPR051202">
    <property type="entry name" value="Peptidase_C40"/>
</dbReference>
<dbReference type="EMBL" id="CP034437">
    <property type="protein sequence ID" value="AZN39817.1"/>
    <property type="molecule type" value="Genomic_DNA"/>
</dbReference>
<keyword evidence="2" id="KW-0645">Protease</keyword>
<evidence type="ECO:0000256" key="2">
    <source>
        <dbReference type="ARBA" id="ARBA00022670"/>
    </source>
</evidence>
<dbReference type="Gene3D" id="3.90.1720.10">
    <property type="entry name" value="endopeptidase domain like (from Nostoc punctiforme)"/>
    <property type="match status" value="1"/>
</dbReference>
<dbReference type="InterPro" id="IPR036366">
    <property type="entry name" value="PGBDSf"/>
</dbReference>
<feature type="domain" description="NlpC/P60" evidence="6">
    <location>
        <begin position="101"/>
        <end position="224"/>
    </location>
</feature>
<dbReference type="InterPro" id="IPR000064">
    <property type="entry name" value="NLP_P60_dom"/>
</dbReference>
<dbReference type="RefSeq" id="WP_126014772.1">
    <property type="nucleotide sequence ID" value="NZ_CP034437.1"/>
</dbReference>
<dbReference type="InterPro" id="IPR002477">
    <property type="entry name" value="Peptidoglycan-bd-like"/>
</dbReference>
<keyword evidence="3" id="KW-0378">Hydrolase</keyword>
<proteinExistence type="inferred from homology"/>
<evidence type="ECO:0000256" key="3">
    <source>
        <dbReference type="ARBA" id="ARBA00022801"/>
    </source>
</evidence>
<evidence type="ECO:0000259" key="6">
    <source>
        <dbReference type="PROSITE" id="PS51935"/>
    </source>
</evidence>
<evidence type="ECO:0000313" key="7">
    <source>
        <dbReference type="EMBL" id="AZN39817.1"/>
    </source>
</evidence>
<dbReference type="Gene3D" id="1.10.101.10">
    <property type="entry name" value="PGBD-like superfamily/PGBD"/>
    <property type="match status" value="1"/>
</dbReference>
<keyword evidence="8" id="KW-1185">Reference proteome</keyword>
<dbReference type="InterPro" id="IPR036365">
    <property type="entry name" value="PGBD-like_sf"/>
</dbReference>
<dbReference type="PANTHER" id="PTHR47053:SF1">
    <property type="entry name" value="MUREIN DD-ENDOPEPTIDASE MEPH-RELATED"/>
    <property type="match status" value="1"/>
</dbReference>
<dbReference type="OrthoDB" id="9813368at2"/>
<protein>
    <submittedName>
        <fullName evidence="7">Peptidoglycan endopeptidase</fullName>
    </submittedName>
</protein>
<dbReference type="PROSITE" id="PS51935">
    <property type="entry name" value="NLPC_P60"/>
    <property type="match status" value="1"/>
</dbReference>